<dbReference type="RefSeq" id="WP_020450803.1">
    <property type="nucleotide sequence ID" value="NZ_AP023088.1"/>
</dbReference>
<dbReference type="AlphaFoldDB" id="A0A6N2H1D0"/>
<comment type="caution">
    <text evidence="1">The sequence shown here is derived from an EMBL/GenBank/DDBJ whole genome shotgun (WGS) entry which is preliminary data.</text>
</comment>
<sequence>MNSILGIWKTRIEEYVKETRSYLKYMLNDHLVIVMIFFLAGAASWYSKWLKEMPEGFPAYWVMAVIFSFILTGSYVRTLIKEADLVFLLPLEAKMEPYFQQAFRFSLLTQLFPLAAAALALAPLYFEASGQAFSAYFILLIQLLVLKGWNTAMQWRMTFFGEKNMRVTDWIVRLLLNTIAIYFALASSYGFAAAVYLIMAALYVYFKMIDKKKSFKWELHIEDEIRRKQRFYRIANLFTDVPHLRKQAKRRAYLDWMLRFIPYEQRRTFTYMYGRAFIRSNDYFGIVVRLTAIFGIIIAYFSTYEWVSAALIVFTVFITGIQLTPLFDHFSHLSLQELYPVKAAEKRKSFFGLLHIVLSVQALVLSAVAGAMMQWTGMLAGLAGSALLIFVILKPYFNSRLKKNAKRS</sequence>
<gene>
    <name evidence="1" type="ORF">B4121_1758</name>
</gene>
<organism evidence="1 2">
    <name type="scientific">Bacillus paralicheniformis</name>
    <dbReference type="NCBI Taxonomy" id="1648923"/>
    <lineage>
        <taxon>Bacteria</taxon>
        <taxon>Bacillati</taxon>
        <taxon>Bacillota</taxon>
        <taxon>Bacilli</taxon>
        <taxon>Bacillales</taxon>
        <taxon>Bacillaceae</taxon>
        <taxon>Bacillus</taxon>
    </lineage>
</organism>
<accession>A0A6N2H1D0</accession>
<dbReference type="InterPro" id="IPR010288">
    <property type="entry name" value="EcsB_ABC"/>
</dbReference>
<dbReference type="EMBL" id="LKPO01000009">
    <property type="protein sequence ID" value="OLF94928.1"/>
    <property type="molecule type" value="Genomic_DNA"/>
</dbReference>
<dbReference type="Proteomes" id="UP000185604">
    <property type="component" value="Unassembled WGS sequence"/>
</dbReference>
<proteinExistence type="predicted"/>
<reference evidence="1 2" key="1">
    <citation type="journal article" date="2016" name="Front. Microbiol.">
        <title>High-Level Heat Resistance of Spores of Bacillus amyloliquefaciens and Bacillus licheniformis Results from the Presence of a spoVA Operon in a Tn1546 Transposon.</title>
        <authorList>
            <person name="Berendsen E.M."/>
            <person name="Koning R.A."/>
            <person name="Boekhorst J."/>
            <person name="de Jong A."/>
            <person name="Kuipers O.P."/>
            <person name="Wells-Bennik M.H."/>
        </authorList>
    </citation>
    <scope>NUCLEOTIDE SEQUENCE [LARGE SCALE GENOMIC DNA]</scope>
    <source>
        <strain evidence="1 2">B4121</strain>
    </source>
</reference>
<evidence type="ECO:0000313" key="1">
    <source>
        <dbReference type="EMBL" id="OLF94928.1"/>
    </source>
</evidence>
<protein>
    <submittedName>
        <fullName evidence="1">ABC transporter permease protein EscB</fullName>
    </submittedName>
</protein>
<dbReference type="PIRSF" id="PIRSF037259">
    <property type="entry name" value="EcsB_ABC"/>
    <property type="match status" value="1"/>
</dbReference>
<evidence type="ECO:0000313" key="2">
    <source>
        <dbReference type="Proteomes" id="UP000185604"/>
    </source>
</evidence>
<dbReference type="GeneID" id="56670834"/>
<name>A0A6N2H1D0_9BACI</name>
<dbReference type="GO" id="GO:0016020">
    <property type="term" value="C:membrane"/>
    <property type="evidence" value="ECO:0007669"/>
    <property type="project" value="InterPro"/>
</dbReference>
<dbReference type="Pfam" id="PF05975">
    <property type="entry name" value="EcsB"/>
    <property type="match status" value="1"/>
</dbReference>